<evidence type="ECO:0000256" key="1">
    <source>
        <dbReference type="SAM" id="SignalP"/>
    </source>
</evidence>
<feature type="chain" id="PRO_5045863107" evidence="1">
    <location>
        <begin position="18"/>
        <end position="146"/>
    </location>
</feature>
<sequence length="146" mass="16913">MSKIVILFSMLATFCFAAPPVFNSTHTFELKKDEWARVWVTEKATQQRDSFDFRWTLFDATNIIVQSFFRRYPKHLTLALDNKRASFLQKLVPDFTMPPTDSAQLLLTFIDFKDKKAKFKVDIIDGANRVDVEFVDPPQKGINATN</sequence>
<reference evidence="2 3" key="1">
    <citation type="submission" date="2020-11" db="EMBL/GenBank/DDBJ databases">
        <authorList>
            <person name="Peeters C."/>
        </authorList>
    </citation>
    <scope>NUCLEOTIDE SEQUENCE [LARGE SCALE GENOMIC DNA]</scope>
    <source>
        <strain evidence="2 3">LMG 8286</strain>
    </source>
</reference>
<keyword evidence="3" id="KW-1185">Reference proteome</keyword>
<name>A0ABM8Q1D6_9BACT</name>
<proteinExistence type="predicted"/>
<dbReference type="EMBL" id="CAJHOE010000001">
    <property type="protein sequence ID" value="CAD7286620.1"/>
    <property type="molecule type" value="Genomic_DNA"/>
</dbReference>
<evidence type="ECO:0000313" key="3">
    <source>
        <dbReference type="Proteomes" id="UP000789359"/>
    </source>
</evidence>
<protein>
    <submittedName>
        <fullName evidence="2">Uncharacterized protein</fullName>
    </submittedName>
</protein>
<organism evidence="2 3">
    <name type="scientific">Campylobacter suis</name>
    <dbReference type="NCBI Taxonomy" id="2790657"/>
    <lineage>
        <taxon>Bacteria</taxon>
        <taxon>Pseudomonadati</taxon>
        <taxon>Campylobacterota</taxon>
        <taxon>Epsilonproteobacteria</taxon>
        <taxon>Campylobacterales</taxon>
        <taxon>Campylobacteraceae</taxon>
        <taxon>Campylobacter</taxon>
    </lineage>
</organism>
<keyword evidence="1" id="KW-0732">Signal</keyword>
<feature type="signal peptide" evidence="1">
    <location>
        <begin position="1"/>
        <end position="17"/>
    </location>
</feature>
<dbReference type="Proteomes" id="UP000789359">
    <property type="component" value="Unassembled WGS sequence"/>
</dbReference>
<accession>A0ABM8Q1D6</accession>
<dbReference type="RefSeq" id="WP_230056239.1">
    <property type="nucleotide sequence ID" value="NZ_CAJHOE010000001.1"/>
</dbReference>
<comment type="caution">
    <text evidence="2">The sequence shown here is derived from an EMBL/GenBank/DDBJ whole genome shotgun (WGS) entry which is preliminary data.</text>
</comment>
<evidence type="ECO:0000313" key="2">
    <source>
        <dbReference type="EMBL" id="CAD7286620.1"/>
    </source>
</evidence>
<gene>
    <name evidence="2" type="ORF">LMG8286_00453</name>
</gene>